<dbReference type="PANTHER" id="PTHR48098">
    <property type="entry name" value="ENTEROCHELIN ESTERASE-RELATED"/>
    <property type="match status" value="1"/>
</dbReference>
<dbReference type="InterPro" id="IPR029058">
    <property type="entry name" value="AB_hydrolase_fold"/>
</dbReference>
<dbReference type="InterPro" id="IPR050583">
    <property type="entry name" value="Mycobacterial_A85_antigen"/>
</dbReference>
<proteinExistence type="predicted"/>
<sequence length="532" mass="59922">MNRKLLLLLALLLFSYGLSSCSSDDNSPSEGEQTDTPELFTKRYNPDQSFYSKILGQEIKYSVLLPQEYLSESTGKYGVVFLLHGWGGNQNSWGPSGLNIQSIADAQTSNGSIRPLIYIMPEGFNSYFCNRYDGKFNYMDMFINELVPLIDKRFRTTASKTERAVAGFSMGGFGALSIASQHPETFSVSIGLSPSLNTDEQYISLSQDGWNLQWGNNFGGSGQTGTGRLTSYYKSQCPLHFFKDKPSSTFQTVRYYIDCGDDEERLYAGNGELHSLLRDKNIKHEYRVQNGAHTDSYWRESMKEALPFIECSFKGENYPQETLKKFTEELHATNKNITVGNSNIELWLPDDYNSELTYKVLYYSKGEGNVDLTTKKVAVALDSLMQIKRMIIAGFNVKEMILNETNFSAITDAVEKTVHTESNADFRLGLTYGSEADYLYNQSTGNAPAINFFFAEDADIINLSAENRAKIYYLDITDEGSNYNSIFTLFNGLRGAEAPVQYRVRNGLDSEQSAQTGIYSMSYYIGEQLIKK</sequence>
<dbReference type="SUPFAM" id="SSF53474">
    <property type="entry name" value="alpha/beta-Hydrolases"/>
    <property type="match status" value="1"/>
</dbReference>
<evidence type="ECO:0000256" key="1">
    <source>
        <dbReference type="SAM" id="SignalP"/>
    </source>
</evidence>
<gene>
    <name evidence="2" type="ORF">SAMN05192582_100118</name>
</gene>
<dbReference type="PANTHER" id="PTHR48098:SF1">
    <property type="entry name" value="DIACYLGLYCEROL ACYLTRANSFERASE_MYCOLYLTRANSFERASE AG85A"/>
    <property type="match status" value="1"/>
</dbReference>
<name>A0A1G7ZC20_BACOV</name>
<dbReference type="EMBL" id="FNDO01000001">
    <property type="protein sequence ID" value="SDH06076.1"/>
    <property type="molecule type" value="Genomic_DNA"/>
</dbReference>
<reference evidence="3" key="1">
    <citation type="submission" date="2016-10" db="EMBL/GenBank/DDBJ databases">
        <authorList>
            <person name="Varghese N."/>
            <person name="Submissions S."/>
        </authorList>
    </citation>
    <scope>NUCLEOTIDE SEQUENCE [LARGE SCALE GENOMIC DNA]</scope>
    <source>
        <strain evidence="3">NLAE-zl-C57</strain>
    </source>
</reference>
<feature type="signal peptide" evidence="1">
    <location>
        <begin position="1"/>
        <end position="20"/>
    </location>
</feature>
<keyword evidence="1" id="KW-0732">Signal</keyword>
<dbReference type="InterPro" id="IPR000801">
    <property type="entry name" value="Esterase-like"/>
</dbReference>
<dbReference type="Pfam" id="PF00756">
    <property type="entry name" value="Esterase"/>
    <property type="match status" value="1"/>
</dbReference>
<protein>
    <submittedName>
        <fullName evidence="2">Enterochelin esterase</fullName>
    </submittedName>
</protein>
<evidence type="ECO:0000313" key="3">
    <source>
        <dbReference type="Proteomes" id="UP000181870"/>
    </source>
</evidence>
<feature type="chain" id="PRO_5010325051" evidence="1">
    <location>
        <begin position="21"/>
        <end position="532"/>
    </location>
</feature>
<dbReference type="AlphaFoldDB" id="A0A1G7ZC20"/>
<organism evidence="2 3">
    <name type="scientific">Bacteroides ovatus</name>
    <dbReference type="NCBI Taxonomy" id="28116"/>
    <lineage>
        <taxon>Bacteria</taxon>
        <taxon>Pseudomonadati</taxon>
        <taxon>Bacteroidota</taxon>
        <taxon>Bacteroidia</taxon>
        <taxon>Bacteroidales</taxon>
        <taxon>Bacteroidaceae</taxon>
        <taxon>Bacteroides</taxon>
    </lineage>
</organism>
<accession>A0A1G7ZC20</accession>
<evidence type="ECO:0000313" key="2">
    <source>
        <dbReference type="EMBL" id="SDH06076.1"/>
    </source>
</evidence>
<dbReference type="Gene3D" id="3.40.50.1820">
    <property type="entry name" value="alpha/beta hydrolase"/>
    <property type="match status" value="1"/>
</dbReference>
<dbReference type="PROSITE" id="PS51257">
    <property type="entry name" value="PROKAR_LIPOPROTEIN"/>
    <property type="match status" value="1"/>
</dbReference>
<dbReference type="RefSeq" id="WP_074635332.1">
    <property type="nucleotide sequence ID" value="NZ_FNDO01000001.1"/>
</dbReference>
<dbReference type="Proteomes" id="UP000181870">
    <property type="component" value="Unassembled WGS sequence"/>
</dbReference>